<dbReference type="GO" id="GO:0030288">
    <property type="term" value="C:outer membrane-bounded periplasmic space"/>
    <property type="evidence" value="ECO:0007669"/>
    <property type="project" value="TreeGrafter"/>
</dbReference>
<sequence length="413" mass="44070">MKNSHNQHKHDLRRLASWFLVGSLSATLLAGCGDKSKAPEKDAKQSEKTEPASKGSTTPIQEKQEGNGAEKLLTLSAEEAQKAGIQVQKLVLQEKTGQVVVTATIQANQDRLVHVSPRVPGRVVKVNASLGDRVKPGQALAMLDSIELGEARSSYLQAASELAVAQANFERAQRLNADNIIPEKDYLRARAEHEKARVALRAAGDKLHMMGVAPEKLSSSVFPLTAPFAGTVIEKKAVLGELAQPGAFLFTVADLSTLWIESDLLEKDLGKVKVGAQAAVTVSAYPGEVFKGRLTYISSTMNKETRTVKARVEVPNPDGRLKPEMFASATINTTGASAKALIVPEEAVLLMQGQTTVFIAEQGGYEPRAVEVGERVQGYAALKSGVVEGESVVVGGAYALKARLLKSQIGDAD</sequence>
<dbReference type="PROSITE" id="PS51257">
    <property type="entry name" value="PROKAR_LIPOPROTEIN"/>
    <property type="match status" value="1"/>
</dbReference>
<dbReference type="Pfam" id="PF25973">
    <property type="entry name" value="BSH_CzcB"/>
    <property type="match status" value="1"/>
</dbReference>
<name>A0A2X0SF44_9PROT</name>
<dbReference type="AlphaFoldDB" id="A0A2X0SF44"/>
<feature type="domain" description="CzcB-like C-terminal circularly permuted SH3-like" evidence="7">
    <location>
        <begin position="342"/>
        <end position="401"/>
    </location>
</feature>
<dbReference type="Gene3D" id="2.40.50.100">
    <property type="match status" value="1"/>
</dbReference>
<dbReference type="FunFam" id="2.40.30.170:FF:000010">
    <property type="entry name" value="Efflux RND transporter periplasmic adaptor subunit"/>
    <property type="match status" value="1"/>
</dbReference>
<dbReference type="PANTHER" id="PTHR30097">
    <property type="entry name" value="CATION EFFLUX SYSTEM PROTEIN CUSB"/>
    <property type="match status" value="1"/>
</dbReference>
<dbReference type="InterPro" id="IPR058648">
    <property type="entry name" value="HH_CzcB-like"/>
</dbReference>
<feature type="domain" description="CzcB-like alpha-helical hairpin" evidence="4">
    <location>
        <begin position="150"/>
        <end position="208"/>
    </location>
</feature>
<dbReference type="InterPro" id="IPR058647">
    <property type="entry name" value="BSH_CzcB-like"/>
</dbReference>
<evidence type="ECO:0000256" key="1">
    <source>
        <dbReference type="ARBA" id="ARBA00009477"/>
    </source>
</evidence>
<keyword evidence="2" id="KW-0813">Transport</keyword>
<accession>A0A2X0SF44</accession>
<dbReference type="GO" id="GO:0015679">
    <property type="term" value="P:plasma membrane copper ion transport"/>
    <property type="evidence" value="ECO:0007669"/>
    <property type="project" value="TreeGrafter"/>
</dbReference>
<gene>
    <name evidence="8" type="ORF">NITFAB_1571</name>
</gene>
<organism evidence="8">
    <name type="scientific">Candidatus Nitrotoga fabula</name>
    <dbReference type="NCBI Taxonomy" id="2182327"/>
    <lineage>
        <taxon>Bacteria</taxon>
        <taxon>Pseudomonadati</taxon>
        <taxon>Pseudomonadota</taxon>
        <taxon>Betaproteobacteria</taxon>
        <taxon>Nitrosomonadales</taxon>
        <taxon>Gallionellaceae</taxon>
        <taxon>Candidatus Nitrotoga</taxon>
    </lineage>
</organism>
<dbReference type="GO" id="GO:0046914">
    <property type="term" value="F:transition metal ion binding"/>
    <property type="evidence" value="ECO:0007669"/>
    <property type="project" value="TreeGrafter"/>
</dbReference>
<evidence type="ECO:0000259" key="5">
    <source>
        <dbReference type="Pfam" id="PF25954"/>
    </source>
</evidence>
<feature type="domain" description="CzcB-like barrel-sandwich hybrid" evidence="6">
    <location>
        <begin position="111"/>
        <end position="254"/>
    </location>
</feature>
<evidence type="ECO:0000313" key="8">
    <source>
        <dbReference type="EMBL" id="SPS05981.1"/>
    </source>
</evidence>
<dbReference type="GO" id="GO:0016020">
    <property type="term" value="C:membrane"/>
    <property type="evidence" value="ECO:0007669"/>
    <property type="project" value="InterPro"/>
</dbReference>
<comment type="similarity">
    <text evidence="1">Belongs to the membrane fusion protein (MFP) (TC 8.A.1) family.</text>
</comment>
<dbReference type="NCBIfam" id="TIGR01730">
    <property type="entry name" value="RND_mfp"/>
    <property type="match status" value="1"/>
</dbReference>
<dbReference type="Pfam" id="PF25975">
    <property type="entry name" value="CzcB_C"/>
    <property type="match status" value="1"/>
</dbReference>
<dbReference type="InterPro" id="IPR058649">
    <property type="entry name" value="CzcB_C"/>
</dbReference>
<dbReference type="InterPro" id="IPR006143">
    <property type="entry name" value="RND_pump_MFP"/>
</dbReference>
<dbReference type="Pfam" id="PF25893">
    <property type="entry name" value="HH_CzcB"/>
    <property type="match status" value="1"/>
</dbReference>
<dbReference type="PANTHER" id="PTHR30097:SF15">
    <property type="entry name" value="CATION EFFLUX SYSTEM PROTEIN CUSB"/>
    <property type="match status" value="1"/>
</dbReference>
<dbReference type="Pfam" id="PF25954">
    <property type="entry name" value="Beta-barrel_RND_2"/>
    <property type="match status" value="1"/>
</dbReference>
<evidence type="ECO:0000256" key="2">
    <source>
        <dbReference type="ARBA" id="ARBA00022448"/>
    </source>
</evidence>
<dbReference type="InterPro" id="IPR058792">
    <property type="entry name" value="Beta-barrel_RND_2"/>
</dbReference>
<evidence type="ECO:0000259" key="7">
    <source>
        <dbReference type="Pfam" id="PF25975"/>
    </source>
</evidence>
<feature type="region of interest" description="Disordered" evidence="3">
    <location>
        <begin position="31"/>
        <end position="67"/>
    </location>
</feature>
<evidence type="ECO:0000256" key="3">
    <source>
        <dbReference type="SAM" id="MobiDB-lite"/>
    </source>
</evidence>
<feature type="domain" description="CusB-like beta-barrel" evidence="5">
    <location>
        <begin position="257"/>
        <end position="333"/>
    </location>
</feature>
<dbReference type="Gene3D" id="2.40.420.20">
    <property type="match status" value="1"/>
</dbReference>
<reference evidence="8" key="1">
    <citation type="submission" date="2018-05" db="EMBL/GenBank/DDBJ databases">
        <authorList>
            <person name="Lanie J.A."/>
            <person name="Ng W.-L."/>
            <person name="Kazmierczak K.M."/>
            <person name="Andrzejewski T.M."/>
            <person name="Davidsen T.M."/>
            <person name="Wayne K.J."/>
            <person name="Tettelin H."/>
            <person name="Glass J.I."/>
            <person name="Rusch D."/>
            <person name="Podicherti R."/>
            <person name="Tsui H.-C.T."/>
            <person name="Winkler M.E."/>
        </authorList>
    </citation>
    <scope>NUCLEOTIDE SEQUENCE</scope>
    <source>
        <strain evidence="8">KNB</strain>
    </source>
</reference>
<dbReference type="Gene3D" id="2.40.30.170">
    <property type="match status" value="1"/>
</dbReference>
<dbReference type="GO" id="GO:0022857">
    <property type="term" value="F:transmembrane transporter activity"/>
    <property type="evidence" value="ECO:0007669"/>
    <property type="project" value="InterPro"/>
</dbReference>
<evidence type="ECO:0000259" key="6">
    <source>
        <dbReference type="Pfam" id="PF25973"/>
    </source>
</evidence>
<evidence type="ECO:0000259" key="4">
    <source>
        <dbReference type="Pfam" id="PF25893"/>
    </source>
</evidence>
<dbReference type="GO" id="GO:0060003">
    <property type="term" value="P:copper ion export"/>
    <property type="evidence" value="ECO:0007669"/>
    <property type="project" value="TreeGrafter"/>
</dbReference>
<feature type="compositionally biased region" description="Basic and acidic residues" evidence="3">
    <location>
        <begin position="34"/>
        <end position="51"/>
    </location>
</feature>
<dbReference type="Gene3D" id="1.10.287.470">
    <property type="entry name" value="Helix hairpin bin"/>
    <property type="match status" value="1"/>
</dbReference>
<dbReference type="EMBL" id="LS423452">
    <property type="protein sequence ID" value="SPS05981.1"/>
    <property type="molecule type" value="Genomic_DNA"/>
</dbReference>
<proteinExistence type="inferred from homology"/>
<dbReference type="SUPFAM" id="SSF111369">
    <property type="entry name" value="HlyD-like secretion proteins"/>
    <property type="match status" value="1"/>
</dbReference>
<dbReference type="InterPro" id="IPR051909">
    <property type="entry name" value="MFP_Cation_Efflux"/>
</dbReference>
<protein>
    <submittedName>
        <fullName evidence="8">Putative Efflux transporter, RND family, MFP subunit</fullName>
    </submittedName>
</protein>